<name>A0ABD2AW59_VESMC</name>
<proteinExistence type="predicted"/>
<reference evidence="2 3" key="1">
    <citation type="journal article" date="2024" name="Ann. Entomol. Soc. Am.">
        <title>Genomic analyses of the southern and eastern yellowjacket wasps (Hymenoptera: Vespidae) reveal evolutionary signatures of social life.</title>
        <authorList>
            <person name="Catto M.A."/>
            <person name="Caine P.B."/>
            <person name="Orr S.E."/>
            <person name="Hunt B.G."/>
            <person name="Goodisman M.A.D."/>
        </authorList>
    </citation>
    <scope>NUCLEOTIDE SEQUENCE [LARGE SCALE GENOMIC DNA]</scope>
    <source>
        <strain evidence="2">232</strain>
        <tissue evidence="2">Head and thorax</tissue>
    </source>
</reference>
<protein>
    <submittedName>
        <fullName evidence="2">Uncharacterized protein</fullName>
    </submittedName>
</protein>
<feature type="compositionally biased region" description="Polar residues" evidence="1">
    <location>
        <begin position="98"/>
        <end position="109"/>
    </location>
</feature>
<evidence type="ECO:0000313" key="2">
    <source>
        <dbReference type="EMBL" id="KAL2724838.1"/>
    </source>
</evidence>
<evidence type="ECO:0000313" key="3">
    <source>
        <dbReference type="Proteomes" id="UP001607303"/>
    </source>
</evidence>
<sequence>MGCYSKANNRRAMDVEMINDVSRKYYNVKFRLPVGNDKTLSDFTTIPMASASVFEENTNEKQKKAAPHYPIELPLSSALSRHSSPSLSRSSSVRSQPEETLSSLFQGSNSPTLTSNILRMGFSLVRIPATP</sequence>
<accession>A0ABD2AW59</accession>
<feature type="region of interest" description="Disordered" evidence="1">
    <location>
        <begin position="78"/>
        <end position="109"/>
    </location>
</feature>
<comment type="caution">
    <text evidence="2">The sequence shown here is derived from an EMBL/GenBank/DDBJ whole genome shotgun (WGS) entry which is preliminary data.</text>
</comment>
<organism evidence="2 3">
    <name type="scientific">Vespula maculifrons</name>
    <name type="common">Eastern yellow jacket</name>
    <name type="synonym">Wasp</name>
    <dbReference type="NCBI Taxonomy" id="7453"/>
    <lineage>
        <taxon>Eukaryota</taxon>
        <taxon>Metazoa</taxon>
        <taxon>Ecdysozoa</taxon>
        <taxon>Arthropoda</taxon>
        <taxon>Hexapoda</taxon>
        <taxon>Insecta</taxon>
        <taxon>Pterygota</taxon>
        <taxon>Neoptera</taxon>
        <taxon>Endopterygota</taxon>
        <taxon>Hymenoptera</taxon>
        <taxon>Apocrita</taxon>
        <taxon>Aculeata</taxon>
        <taxon>Vespoidea</taxon>
        <taxon>Vespidae</taxon>
        <taxon>Vespinae</taxon>
        <taxon>Vespula</taxon>
    </lineage>
</organism>
<gene>
    <name evidence="2" type="ORF">V1477_018699</name>
</gene>
<evidence type="ECO:0000256" key="1">
    <source>
        <dbReference type="SAM" id="MobiDB-lite"/>
    </source>
</evidence>
<dbReference type="Proteomes" id="UP001607303">
    <property type="component" value="Unassembled WGS sequence"/>
</dbReference>
<dbReference type="AlphaFoldDB" id="A0ABD2AW59"/>
<keyword evidence="3" id="KW-1185">Reference proteome</keyword>
<feature type="compositionally biased region" description="Low complexity" evidence="1">
    <location>
        <begin position="78"/>
        <end position="95"/>
    </location>
</feature>
<dbReference type="EMBL" id="JAYRBN010000112">
    <property type="protein sequence ID" value="KAL2724838.1"/>
    <property type="molecule type" value="Genomic_DNA"/>
</dbReference>